<evidence type="ECO:0008006" key="2">
    <source>
        <dbReference type="Google" id="ProtNLM"/>
    </source>
</evidence>
<name>A0A0F7EIE2_BRELA</name>
<sequence length="112" mass="13328">MALYFRNDTGRTLWLAIAYEDNRCTGSKWRKEGWKVMGPRSSIRVYNGPTKNKRFYFFANDRGYEYTWSGNTYTDLPSHPFDRCWDEPGGERRGMESFIAAADEFIWPLYIR</sequence>
<dbReference type="InterPro" id="IPR009380">
    <property type="entry name" value="DUF1036"/>
</dbReference>
<dbReference type="Pfam" id="PF06282">
    <property type="entry name" value="DUF1036"/>
    <property type="match status" value="1"/>
</dbReference>
<gene>
    <name evidence="1" type="ORF">EX87_14760</name>
</gene>
<protein>
    <recommendedName>
        <fullName evidence="2">DUF1036 domain-containing protein</fullName>
    </recommendedName>
</protein>
<evidence type="ECO:0000313" key="1">
    <source>
        <dbReference type="EMBL" id="AKF94749.1"/>
    </source>
</evidence>
<dbReference type="EMBL" id="CP011074">
    <property type="protein sequence ID" value="AKF94749.1"/>
    <property type="molecule type" value="Genomic_DNA"/>
</dbReference>
<organism evidence="1">
    <name type="scientific">Brevibacillus laterosporus</name>
    <name type="common">Bacillus laterosporus</name>
    <dbReference type="NCBI Taxonomy" id="1465"/>
    <lineage>
        <taxon>Bacteria</taxon>
        <taxon>Bacillati</taxon>
        <taxon>Bacillota</taxon>
        <taxon>Bacilli</taxon>
        <taxon>Bacillales</taxon>
        <taxon>Paenibacillaceae</taxon>
        <taxon>Brevibacillus</taxon>
    </lineage>
</organism>
<proteinExistence type="predicted"/>
<accession>A0A0F7EIE2</accession>
<reference evidence="1" key="1">
    <citation type="submission" date="2015-03" db="EMBL/GenBank/DDBJ databases">
        <title>MIGS Cultured Bacterial/Archaeal sample from Brevibacillus laterosporus.</title>
        <authorList>
            <person name="Zeng D."/>
            <person name="Zhu L."/>
            <person name="Dong G."/>
            <person name="Ye W."/>
            <person name="Ren D."/>
            <person name="Wu L."/>
            <person name="Xu J."/>
            <person name="Li G."/>
            <person name="Guo L."/>
        </authorList>
    </citation>
    <scope>NUCLEOTIDE SEQUENCE</scope>
    <source>
        <strain evidence="1">B9</strain>
    </source>
</reference>
<dbReference type="RefSeq" id="WP_031413931.1">
    <property type="nucleotide sequence ID" value="NZ_CP011074.1"/>
</dbReference>
<dbReference type="AlphaFoldDB" id="A0A0F7EIE2"/>